<gene>
    <name evidence="1" type="ORF">GCM10011507_06020</name>
</gene>
<proteinExistence type="predicted"/>
<dbReference type="EMBL" id="BMJB01000001">
    <property type="protein sequence ID" value="GGA57448.1"/>
    <property type="molecule type" value="Genomic_DNA"/>
</dbReference>
<organism evidence="1 2">
    <name type="scientific">Edaphobacter acidisoli</name>
    <dbReference type="NCBI Taxonomy" id="2040573"/>
    <lineage>
        <taxon>Bacteria</taxon>
        <taxon>Pseudomonadati</taxon>
        <taxon>Acidobacteriota</taxon>
        <taxon>Terriglobia</taxon>
        <taxon>Terriglobales</taxon>
        <taxon>Acidobacteriaceae</taxon>
        <taxon>Edaphobacter</taxon>
    </lineage>
</organism>
<sequence length="76" mass="8067">MSKALINCNVITATARIQITNGGLRMICLNERRLASAERPKRELAKYANAKEAAAANTMPLLLTNPKGIGASSVAL</sequence>
<name>A0A916RIG6_9BACT</name>
<keyword evidence="2" id="KW-1185">Reference proteome</keyword>
<comment type="caution">
    <text evidence="1">The sequence shown here is derived from an EMBL/GenBank/DDBJ whole genome shotgun (WGS) entry which is preliminary data.</text>
</comment>
<evidence type="ECO:0000313" key="2">
    <source>
        <dbReference type="Proteomes" id="UP000648801"/>
    </source>
</evidence>
<protein>
    <submittedName>
        <fullName evidence="1">Uncharacterized protein</fullName>
    </submittedName>
</protein>
<accession>A0A916RIG6</accession>
<reference evidence="1" key="1">
    <citation type="journal article" date="2014" name="Int. J. Syst. Evol. Microbiol.">
        <title>Complete genome sequence of Corynebacterium casei LMG S-19264T (=DSM 44701T), isolated from a smear-ripened cheese.</title>
        <authorList>
            <consortium name="US DOE Joint Genome Institute (JGI-PGF)"/>
            <person name="Walter F."/>
            <person name="Albersmeier A."/>
            <person name="Kalinowski J."/>
            <person name="Ruckert C."/>
        </authorList>
    </citation>
    <scope>NUCLEOTIDE SEQUENCE</scope>
    <source>
        <strain evidence="1">CGMCC 1.15447</strain>
    </source>
</reference>
<reference evidence="1" key="2">
    <citation type="submission" date="2020-09" db="EMBL/GenBank/DDBJ databases">
        <authorList>
            <person name="Sun Q."/>
            <person name="Zhou Y."/>
        </authorList>
    </citation>
    <scope>NUCLEOTIDE SEQUENCE</scope>
    <source>
        <strain evidence="1">CGMCC 1.15447</strain>
    </source>
</reference>
<dbReference type="Proteomes" id="UP000648801">
    <property type="component" value="Unassembled WGS sequence"/>
</dbReference>
<dbReference type="AlphaFoldDB" id="A0A916RIG6"/>
<evidence type="ECO:0000313" key="1">
    <source>
        <dbReference type="EMBL" id="GGA57448.1"/>
    </source>
</evidence>